<keyword evidence="2" id="KW-1185">Reference proteome</keyword>
<evidence type="ECO:0000313" key="1">
    <source>
        <dbReference type="EMBL" id="CAG8668787.1"/>
    </source>
</evidence>
<accession>A0ACA9NQ17</accession>
<reference evidence="1" key="1">
    <citation type="submission" date="2021-06" db="EMBL/GenBank/DDBJ databases">
        <authorList>
            <person name="Kallberg Y."/>
            <person name="Tangrot J."/>
            <person name="Rosling A."/>
        </authorList>
    </citation>
    <scope>NUCLEOTIDE SEQUENCE</scope>
    <source>
        <strain evidence="1">AU212A</strain>
    </source>
</reference>
<evidence type="ECO:0000313" key="2">
    <source>
        <dbReference type="Proteomes" id="UP000789860"/>
    </source>
</evidence>
<name>A0ACA9NQ17_9GLOM</name>
<gene>
    <name evidence="1" type="ORF">SCALOS_LOCUS9296</name>
</gene>
<sequence>MISSTNDNEFETPTRWNRSKASRLITIYDNNLKIMYSGLGRNDDEGATLITNNPFRWTMNIVYFEVHIIEDGCDFGFERKISVGFGTAKTSVRQLPGWLPGSYGYHGDDGNIFHSQFNGTPYSTTYGNGDVIGCCINYKTRDVFFTKNGINLGIAFKNIPLCKFYPMVGLRYPGQMVEANFGK</sequence>
<feature type="non-terminal residue" evidence="1">
    <location>
        <position position="183"/>
    </location>
</feature>
<proteinExistence type="predicted"/>
<protein>
    <submittedName>
        <fullName evidence="1">5428_t:CDS:1</fullName>
    </submittedName>
</protein>
<dbReference type="Proteomes" id="UP000789860">
    <property type="component" value="Unassembled WGS sequence"/>
</dbReference>
<comment type="caution">
    <text evidence="1">The sequence shown here is derived from an EMBL/GenBank/DDBJ whole genome shotgun (WGS) entry which is preliminary data.</text>
</comment>
<organism evidence="1 2">
    <name type="scientific">Scutellospora calospora</name>
    <dbReference type="NCBI Taxonomy" id="85575"/>
    <lineage>
        <taxon>Eukaryota</taxon>
        <taxon>Fungi</taxon>
        <taxon>Fungi incertae sedis</taxon>
        <taxon>Mucoromycota</taxon>
        <taxon>Glomeromycotina</taxon>
        <taxon>Glomeromycetes</taxon>
        <taxon>Diversisporales</taxon>
        <taxon>Gigasporaceae</taxon>
        <taxon>Scutellospora</taxon>
    </lineage>
</organism>
<dbReference type="EMBL" id="CAJVPM010028162">
    <property type="protein sequence ID" value="CAG8668787.1"/>
    <property type="molecule type" value="Genomic_DNA"/>
</dbReference>